<organism evidence="1 2">
    <name type="scientific">Saccharothrix tamanrassetensis</name>
    <dbReference type="NCBI Taxonomy" id="1051531"/>
    <lineage>
        <taxon>Bacteria</taxon>
        <taxon>Bacillati</taxon>
        <taxon>Actinomycetota</taxon>
        <taxon>Actinomycetes</taxon>
        <taxon>Pseudonocardiales</taxon>
        <taxon>Pseudonocardiaceae</taxon>
        <taxon>Saccharothrix</taxon>
    </lineage>
</organism>
<comment type="caution">
    <text evidence="1">The sequence shown here is derived from an EMBL/GenBank/DDBJ whole genome shotgun (WGS) entry which is preliminary data.</text>
</comment>
<name>A0A841CSN9_9PSEU</name>
<dbReference type="AlphaFoldDB" id="A0A841CSN9"/>
<evidence type="ECO:0000313" key="2">
    <source>
        <dbReference type="Proteomes" id="UP000547510"/>
    </source>
</evidence>
<proteinExistence type="predicted"/>
<reference evidence="1 2" key="1">
    <citation type="submission" date="2020-08" db="EMBL/GenBank/DDBJ databases">
        <title>Genomic Encyclopedia of Type Strains, Phase III (KMG-III): the genomes of soil and plant-associated and newly described type strains.</title>
        <authorList>
            <person name="Whitman W."/>
        </authorList>
    </citation>
    <scope>NUCLEOTIDE SEQUENCE [LARGE SCALE GENOMIC DNA]</scope>
    <source>
        <strain evidence="1 2">CECT 8640</strain>
    </source>
</reference>
<accession>A0A841CSN9</accession>
<keyword evidence="2" id="KW-1185">Reference proteome</keyword>
<sequence>MALSWRLQNAAEAALGTVMNEVGAHCRPMNWSVDQWHGSDSRIHLSGFPGGDYDDEEGLTVAAEWVSALGLTARSDLSGFGVVRYSGVVGDDVVVMVWAVADREVFEGRRAAGVRCQQAG</sequence>
<dbReference type="EMBL" id="JACHJN010000009">
    <property type="protein sequence ID" value="MBB5958985.1"/>
    <property type="molecule type" value="Genomic_DNA"/>
</dbReference>
<gene>
    <name evidence="1" type="ORF">FHS29_005594</name>
</gene>
<dbReference type="Proteomes" id="UP000547510">
    <property type="component" value="Unassembled WGS sequence"/>
</dbReference>
<dbReference type="RefSeq" id="WP_184695437.1">
    <property type="nucleotide sequence ID" value="NZ_JACHJN010000009.1"/>
</dbReference>
<evidence type="ECO:0000313" key="1">
    <source>
        <dbReference type="EMBL" id="MBB5958985.1"/>
    </source>
</evidence>
<protein>
    <submittedName>
        <fullName evidence="1">Uncharacterized protein</fullName>
    </submittedName>
</protein>